<reference evidence="2 3" key="1">
    <citation type="journal article" date="2022" name="Gigascience">
        <title>A chromosome-level genome assembly and annotation of the desert horned lizard, Phrynosoma platyrhinos, provides insight into chromosomal rearrangements among reptiles.</title>
        <authorList>
            <person name="Koochekian N."/>
            <person name="Ascanio A."/>
            <person name="Farleigh K."/>
            <person name="Card D.C."/>
            <person name="Schield D.R."/>
            <person name="Castoe T.A."/>
            <person name="Jezkova T."/>
        </authorList>
    </citation>
    <scope>NUCLEOTIDE SEQUENCE [LARGE SCALE GENOMIC DNA]</scope>
    <source>
        <strain evidence="2">NK-2021</strain>
    </source>
</reference>
<dbReference type="InterPro" id="IPR002350">
    <property type="entry name" value="Kazal_dom"/>
</dbReference>
<dbReference type="CDD" id="cd00104">
    <property type="entry name" value="KAZAL_FS"/>
    <property type="match status" value="1"/>
</dbReference>
<name>A0ABQ7T7Y5_PHRPL</name>
<gene>
    <name evidence="2" type="ORF">JD844_034033</name>
</gene>
<dbReference type="Gene3D" id="3.30.60.30">
    <property type="match status" value="1"/>
</dbReference>
<dbReference type="InterPro" id="IPR036058">
    <property type="entry name" value="Kazal_dom_sf"/>
</dbReference>
<dbReference type="SUPFAM" id="SSF100895">
    <property type="entry name" value="Kazal-type serine protease inhibitors"/>
    <property type="match status" value="1"/>
</dbReference>
<evidence type="ECO:0000313" key="2">
    <source>
        <dbReference type="EMBL" id="KAH0625786.1"/>
    </source>
</evidence>
<dbReference type="Pfam" id="PF07648">
    <property type="entry name" value="Kazal_2"/>
    <property type="match status" value="1"/>
</dbReference>
<dbReference type="EMBL" id="JAIPUX010000953">
    <property type="protein sequence ID" value="KAH0625786.1"/>
    <property type="molecule type" value="Genomic_DNA"/>
</dbReference>
<feature type="domain" description="Kazal-like" evidence="1">
    <location>
        <begin position="1"/>
        <end position="52"/>
    </location>
</feature>
<evidence type="ECO:0000313" key="3">
    <source>
        <dbReference type="Proteomes" id="UP000826234"/>
    </source>
</evidence>
<dbReference type="Proteomes" id="UP000826234">
    <property type="component" value="Unassembled WGS sequence"/>
</dbReference>
<organism evidence="2 3">
    <name type="scientific">Phrynosoma platyrhinos</name>
    <name type="common">Desert horned lizard</name>
    <dbReference type="NCBI Taxonomy" id="52577"/>
    <lineage>
        <taxon>Eukaryota</taxon>
        <taxon>Metazoa</taxon>
        <taxon>Chordata</taxon>
        <taxon>Craniata</taxon>
        <taxon>Vertebrata</taxon>
        <taxon>Euteleostomi</taxon>
        <taxon>Lepidosauria</taxon>
        <taxon>Squamata</taxon>
        <taxon>Bifurcata</taxon>
        <taxon>Unidentata</taxon>
        <taxon>Episquamata</taxon>
        <taxon>Toxicofera</taxon>
        <taxon>Iguania</taxon>
        <taxon>Phrynosomatidae</taxon>
        <taxon>Phrynosomatinae</taxon>
        <taxon>Phrynosoma</taxon>
    </lineage>
</organism>
<keyword evidence="3" id="KW-1185">Reference proteome</keyword>
<accession>A0ABQ7T7Y5</accession>
<dbReference type="SMART" id="SM00280">
    <property type="entry name" value="KAZAL"/>
    <property type="match status" value="1"/>
</dbReference>
<dbReference type="PROSITE" id="PS51465">
    <property type="entry name" value="KAZAL_2"/>
    <property type="match status" value="1"/>
</dbReference>
<protein>
    <recommendedName>
        <fullName evidence="1">Kazal-like domain-containing protein</fullName>
    </recommendedName>
</protein>
<proteinExistence type="predicted"/>
<evidence type="ECO:0000259" key="1">
    <source>
        <dbReference type="PROSITE" id="PS51465"/>
    </source>
</evidence>
<comment type="caution">
    <text evidence="2">The sequence shown here is derived from an EMBL/GenBank/DDBJ whole genome shotgun (WGS) entry which is preliminary data.</text>
</comment>
<sequence>MCRAAPCPDPISLNHAICGNNNITYPSTCHLRRATCFLGQSIGVQHYGSCAALNKYSLDTDEAEENYI</sequence>